<evidence type="ECO:0000313" key="2">
    <source>
        <dbReference type="EMBL" id="MBB3147190.1"/>
    </source>
</evidence>
<keyword evidence="2" id="KW-0489">Methyltransferase</keyword>
<dbReference type="SUPFAM" id="SSF54593">
    <property type="entry name" value="Glyoxalase/Bleomycin resistance protein/Dihydroxybiphenyl dioxygenase"/>
    <property type="match status" value="1"/>
</dbReference>
<proteinExistence type="predicted"/>
<evidence type="ECO:0000259" key="1">
    <source>
        <dbReference type="Pfam" id="PF06983"/>
    </source>
</evidence>
<reference evidence="2 3" key="1">
    <citation type="submission" date="2020-08" db="EMBL/GenBank/DDBJ databases">
        <title>Genomic Encyclopedia of Type Strains, Phase III (KMG-III): the genomes of soil and plant-associated and newly described type strains.</title>
        <authorList>
            <person name="Whitman W."/>
        </authorList>
    </citation>
    <scope>NUCLEOTIDE SEQUENCE [LARGE SCALE GENOMIC DNA]</scope>
    <source>
        <strain evidence="2 3">CECT 7015</strain>
    </source>
</reference>
<comment type="caution">
    <text evidence="2">The sequence shown here is derived from an EMBL/GenBank/DDBJ whole genome shotgun (WGS) entry which is preliminary data.</text>
</comment>
<sequence length="168" mass="18832">MKGKAMPAKQKITPCLWFNGNAEEAMDFYMSIFEDSKIINRLNWGKEGGSKEGSLLVATFQLAGQEYIALNGGPEFQFSEGISLSIDCSTQEEVDRLTEKLTADGGQIRPCSWVKDKFGLSWQIVPTILPEMLRDKDQAKADRVMAAMMKMYKIDIQKIKDAYNGTSD</sequence>
<organism evidence="2 3">
    <name type="scientific">Phyllobacterium trifolii</name>
    <dbReference type="NCBI Taxonomy" id="300193"/>
    <lineage>
        <taxon>Bacteria</taxon>
        <taxon>Pseudomonadati</taxon>
        <taxon>Pseudomonadota</taxon>
        <taxon>Alphaproteobacteria</taxon>
        <taxon>Hyphomicrobiales</taxon>
        <taxon>Phyllobacteriaceae</taxon>
        <taxon>Phyllobacterium</taxon>
    </lineage>
</organism>
<dbReference type="AlphaFoldDB" id="A0A839UEB0"/>
<feature type="domain" description="PhnB-like" evidence="1">
    <location>
        <begin position="10"/>
        <end position="125"/>
    </location>
</feature>
<dbReference type="InterPro" id="IPR029068">
    <property type="entry name" value="Glyas_Bleomycin-R_OHBP_Dase"/>
</dbReference>
<name>A0A839UEB0_9HYPH</name>
<dbReference type="CDD" id="cd06588">
    <property type="entry name" value="PhnB_like"/>
    <property type="match status" value="1"/>
</dbReference>
<dbReference type="InterPro" id="IPR009725">
    <property type="entry name" value="3_dmu_93_MTrfase"/>
</dbReference>
<dbReference type="RefSeq" id="WP_246411078.1">
    <property type="nucleotide sequence ID" value="NZ_JACHXN010000011.1"/>
</dbReference>
<dbReference type="GO" id="GO:0032259">
    <property type="term" value="P:methylation"/>
    <property type="evidence" value="ECO:0007669"/>
    <property type="project" value="UniProtKB-KW"/>
</dbReference>
<dbReference type="Gene3D" id="3.10.180.10">
    <property type="entry name" value="2,3-Dihydroxybiphenyl 1,2-Dioxygenase, domain 1"/>
    <property type="match status" value="1"/>
</dbReference>
<dbReference type="GO" id="GO:0008168">
    <property type="term" value="F:methyltransferase activity"/>
    <property type="evidence" value="ECO:0007669"/>
    <property type="project" value="UniProtKB-KW"/>
</dbReference>
<keyword evidence="2" id="KW-0808">Transferase</keyword>
<accession>A0A839UEB0</accession>
<evidence type="ECO:0000313" key="3">
    <source>
        <dbReference type="Proteomes" id="UP000554520"/>
    </source>
</evidence>
<protein>
    <submittedName>
        <fullName evidence="2">Putative 3-demethylubiquinone-9 3-methyltransferase (Glyoxalase superfamily)</fullName>
    </submittedName>
</protein>
<dbReference type="EMBL" id="JACHXN010000011">
    <property type="protein sequence ID" value="MBB3147190.1"/>
    <property type="molecule type" value="Genomic_DNA"/>
</dbReference>
<dbReference type="Pfam" id="PF06983">
    <property type="entry name" value="3-dmu-9_3-mt"/>
    <property type="match status" value="1"/>
</dbReference>
<dbReference type="PANTHER" id="PTHR33990">
    <property type="entry name" value="PROTEIN YJDN-RELATED"/>
    <property type="match status" value="1"/>
</dbReference>
<keyword evidence="3" id="KW-1185">Reference proteome</keyword>
<dbReference type="Proteomes" id="UP000554520">
    <property type="component" value="Unassembled WGS sequence"/>
</dbReference>
<keyword evidence="2" id="KW-0830">Ubiquinone</keyword>
<gene>
    <name evidence="2" type="ORF">FHS21_003606</name>
</gene>
<dbReference type="PIRSF" id="PIRSF021700">
    <property type="entry name" value="3_dmu_93_MTrfase"/>
    <property type="match status" value="1"/>
</dbReference>
<dbReference type="InterPro" id="IPR028973">
    <property type="entry name" value="PhnB-like"/>
</dbReference>